<evidence type="ECO:0000313" key="6">
    <source>
        <dbReference type="EMBL" id="SIS87560.1"/>
    </source>
</evidence>
<feature type="transmembrane region" description="Helical" evidence="5">
    <location>
        <begin position="48"/>
        <end position="71"/>
    </location>
</feature>
<reference evidence="6 7" key="1">
    <citation type="submission" date="2017-01" db="EMBL/GenBank/DDBJ databases">
        <authorList>
            <person name="Mah S.A."/>
            <person name="Swanson W.J."/>
            <person name="Moy G.W."/>
            <person name="Vacquier V.D."/>
        </authorList>
    </citation>
    <scope>NUCLEOTIDE SEQUENCE [LARGE SCALE GENOMIC DNA]</scope>
    <source>
        <strain evidence="6 7">DSM 11589</strain>
    </source>
</reference>
<keyword evidence="2 5" id="KW-0812">Transmembrane</keyword>
<dbReference type="STRING" id="80876.SAMN05421779_104238"/>
<organism evidence="6 7">
    <name type="scientific">Insolitispirillum peregrinum</name>
    <dbReference type="NCBI Taxonomy" id="80876"/>
    <lineage>
        <taxon>Bacteria</taxon>
        <taxon>Pseudomonadati</taxon>
        <taxon>Pseudomonadota</taxon>
        <taxon>Alphaproteobacteria</taxon>
        <taxon>Rhodospirillales</taxon>
        <taxon>Novispirillaceae</taxon>
        <taxon>Insolitispirillum</taxon>
    </lineage>
</organism>
<name>A0A1N7MNE1_9PROT</name>
<keyword evidence="4 5" id="KW-0472">Membrane</keyword>
<keyword evidence="7" id="KW-1185">Reference proteome</keyword>
<protein>
    <submittedName>
        <fullName evidence="6">Uroporphyrinogen-III synthase</fullName>
    </submittedName>
</protein>
<dbReference type="Proteomes" id="UP000185678">
    <property type="component" value="Unassembled WGS sequence"/>
</dbReference>
<evidence type="ECO:0000256" key="5">
    <source>
        <dbReference type="SAM" id="Phobius"/>
    </source>
</evidence>
<dbReference type="InterPro" id="IPR019133">
    <property type="entry name" value="MIC60"/>
</dbReference>
<dbReference type="Pfam" id="PF09731">
    <property type="entry name" value="Mitofilin"/>
    <property type="match status" value="1"/>
</dbReference>
<evidence type="ECO:0000256" key="2">
    <source>
        <dbReference type="ARBA" id="ARBA00022692"/>
    </source>
</evidence>
<dbReference type="RefSeq" id="WP_076400677.1">
    <property type="nucleotide sequence ID" value="NZ_FTOA01000004.1"/>
</dbReference>
<accession>A0A1N7MNE1</accession>
<evidence type="ECO:0000256" key="3">
    <source>
        <dbReference type="ARBA" id="ARBA00022989"/>
    </source>
</evidence>
<evidence type="ECO:0000313" key="7">
    <source>
        <dbReference type="Proteomes" id="UP000185678"/>
    </source>
</evidence>
<dbReference type="GO" id="GO:0016020">
    <property type="term" value="C:membrane"/>
    <property type="evidence" value="ECO:0007669"/>
    <property type="project" value="UniProtKB-SubCell"/>
</dbReference>
<dbReference type="OrthoDB" id="8421723at2"/>
<evidence type="ECO:0000256" key="1">
    <source>
        <dbReference type="ARBA" id="ARBA00004370"/>
    </source>
</evidence>
<sequence>MSDRPSAPSEPTSAQPTDPVEIALARAAERSGQDAAAKKASGARKAKIIGGVSAVVLVAALAGYASLPLWLGSLPAALQPHAAALLPKASLTVQSEGTEEVAALQDALGAMQTKLAALEKRVATLEHGHEQMSSAAVAPAPAVGGGAGAIAISPTGPVGAAQPHVPDVKSDAKADTSALEKRLGTLETTLGTTLNEQLVALGKDINELKANRAQASSVLALADRVAAVEGAIQQAMARQDQALAFLLAVGQLRAAVDEGRPFTDELKTARAVAPSTIDVETLTSGFAAQAASGVATTIQLQQDFAAQAGAIIRAGALPNETADWWSRTMDRMMSLVSIRRTDGDAVGTSPAAVVSRAEALLKQGALSGAIAELAALDGQAATAAQPWLTAAKARLAATSGLSDLTGEALAALTATTSAPPAPPTAGKKEG</sequence>
<dbReference type="EMBL" id="FTOA01000004">
    <property type="protein sequence ID" value="SIS87560.1"/>
    <property type="molecule type" value="Genomic_DNA"/>
</dbReference>
<evidence type="ECO:0000256" key="4">
    <source>
        <dbReference type="ARBA" id="ARBA00023136"/>
    </source>
</evidence>
<keyword evidence="3 5" id="KW-1133">Transmembrane helix</keyword>
<gene>
    <name evidence="6" type="ORF">SAMN05421779_104238</name>
</gene>
<comment type="subcellular location">
    <subcellularLocation>
        <location evidence="1">Membrane</location>
    </subcellularLocation>
</comment>
<proteinExistence type="predicted"/>
<dbReference type="AlphaFoldDB" id="A0A1N7MNE1"/>